<feature type="compositionally biased region" description="Low complexity" evidence="1">
    <location>
        <begin position="293"/>
        <end position="335"/>
    </location>
</feature>
<dbReference type="InterPro" id="IPR009057">
    <property type="entry name" value="Homeodomain-like_sf"/>
</dbReference>
<gene>
    <name evidence="3" type="ORF">DLAC_02323</name>
</gene>
<dbReference type="PANTHER" id="PTHR46007">
    <property type="entry name" value="MEDIATOR OF RNA POLYMERASE II TRANSCRIPTION SUBUNIT 12"/>
    <property type="match status" value="1"/>
</dbReference>
<sequence>MKNTTISNNSGGGSSNQNTDDEEDIDIMNDSDSEVTLSLRTSLQNNINNNRNNNNNNSSNTTIKNNKYTSSPKNNNSRSRKLTNTSSRNKKYKSKSSLEIESSDDELDEYSTSELKEREYWEKYERKVYEENQMKLKRSRKATLVDKELERFISSNIFDDTIPKEAYESEEKVQLKSTFDSSLMPNTGEKVMIPNYKELDEYEISDGYDNDKSKEFFNLYSSKLIDYASLESREEIVEIEYDPILSTSTRLKPAVNPLQNSTNSTVGIISLSKKRKASKANIFQSSIEENTTINEDENNNNNNNNNSIVNINIKKNNSKPSPSNNKKLKKTINIDTELDDNDNDEDEDDDDDDIVITDDIDFVGLGNSDQSSSSPIISYTKKKSSISSTPKITKTKPKPPTRKSKSITSKRSSKKSSKKSKSKRNKIPIYDYSDSSDDSSDMEINISADSDSDQSDSEMANLNITSPSPSSSDSESSLSPSLYNNDFPSDSETPNLVQQTITSKLKNTNTINNNNTNNIIKEKETMYPLSTFGGEHFHNMSFLAPFSPMAFPIASPLSPGIMFDMGSIEPFSPLSPLSPLMSPVSPSFITTNSSLNSNISLTQYGTQSQSITNNKNNILSPSLSNPSIFSNNSILSNIITTPSPTITNVLSIPPPPPSPLSTSTSSTPLTATNTTTTTITSSSSMSPPPIKSEPITTITTTTNSQLKKNKRFTMTPHVQKHFQPTIWHEEEKMFFKELFYAYGRDWPIISVLMCGTKSPTQVKSFYYECRLTLLAPLIGITESGENSGSGQKSGRLTIPNQSDQPPTTIQQLQQQQQQQAITSSGTINANNNNSNSSPIKRLAISDDDIKTAKKKSRFSKRTFRFSRVTTSVTRTPKFVPKPSKNKTQDQPPNVKYPIGGSAFYFYKNPESFPVGKWFEVKILEYDNSIFEKQQQQQQEQEQTKQQQQQQQDQKMDSIPILSLDLEMSFNDSLNLANNDQNDIESLVNFNSVNNNNNNNNSNSNISNICLVRYKVVMFNMNKTKGFWVNDDELRMELPVGEEIWEFSADPLVDEQQQQIQQQQQQDIANNGIEGIYSNALQPPPELQSQEPMDYVSKLVDSLINSIDKIKLQNWLESRIETMTPSSTTKFPYVEDPKLLSKELLEIPAFSLEYLHSPSGSSSIVQKQKCFIEIITSHFDEKDIVSINFSSIFSNYQFIPDINDKTFIIQLFDNVLKASDLSVTSIVSKVSVNSSATSPTPTSNPDDSILVKKEIPTIKPEIKNTTTITSNNGIKPTTAPIKTLQPPTVTTYKPSTTTAPIPQPTTSKLKPISTSTNQQNIVQTSTTTNTTTSPMISKPQNITRNPVTNTPGIVKSTTTPMVSTLPTSNKTTQPITVTSKSAPGVNSNVKSVTTTPGTTTPPPGTTSMKAQPIVSGQPIPSNGKIPPQPIYAKPKMVTLPNGQKIYTCSCCVHKNPPGTVIPPQYKIASIPPGSKPPPGTNTTTVVNGVSKVVTTTATTGGLPVSKLPPTIPNSTPRVPLKNAPVTTTTAPTIISKPTGTISTTILKSTPSSTTYIPPSTSSSTTSMTSTISTNGSSINLTTTLSTTTTNIPPTLSTVVSTSVNTNFNLLFNPDKSSIPYRLFIGKRELLLECRRLLRIQCTRISHLNKQNIEGGKDTAEVITRMKELTTELSQFKYLLLETASDRYTIYKKSIGVHF</sequence>
<feature type="compositionally biased region" description="Low complexity" evidence="1">
    <location>
        <begin position="466"/>
        <end position="481"/>
    </location>
</feature>
<feature type="region of interest" description="Disordered" evidence="1">
    <location>
        <begin position="1499"/>
        <end position="1525"/>
    </location>
</feature>
<feature type="region of interest" description="Disordered" evidence="1">
    <location>
        <begin position="933"/>
        <end position="955"/>
    </location>
</feature>
<feature type="compositionally biased region" description="Basic residues" evidence="1">
    <location>
        <begin position="411"/>
        <end position="426"/>
    </location>
</feature>
<feature type="compositionally biased region" description="Polar residues" evidence="1">
    <location>
        <begin position="1265"/>
        <end position="1274"/>
    </location>
</feature>
<feature type="domain" description="Myb-like" evidence="2">
    <location>
        <begin position="723"/>
        <end position="772"/>
    </location>
</feature>
<evidence type="ECO:0000313" key="3">
    <source>
        <dbReference type="EMBL" id="KYR01205.1"/>
    </source>
</evidence>
<proteinExistence type="predicted"/>
<name>A0A152A565_TIELA</name>
<dbReference type="GO" id="GO:0045944">
    <property type="term" value="P:positive regulation of transcription by RNA polymerase II"/>
    <property type="evidence" value="ECO:0007669"/>
    <property type="project" value="TreeGrafter"/>
</dbReference>
<dbReference type="Proteomes" id="UP000076078">
    <property type="component" value="Unassembled WGS sequence"/>
</dbReference>
<dbReference type="SUPFAM" id="SSF46689">
    <property type="entry name" value="Homeodomain-like"/>
    <property type="match status" value="1"/>
</dbReference>
<feature type="region of interest" description="Disordered" evidence="1">
    <location>
        <begin position="1548"/>
        <end position="1572"/>
    </location>
</feature>
<dbReference type="GO" id="GO:0016592">
    <property type="term" value="C:mediator complex"/>
    <property type="evidence" value="ECO:0007669"/>
    <property type="project" value="TreeGrafter"/>
</dbReference>
<evidence type="ECO:0000259" key="2">
    <source>
        <dbReference type="SMART" id="SM00717"/>
    </source>
</evidence>
<feature type="compositionally biased region" description="Polar residues" evidence="1">
    <location>
        <begin position="482"/>
        <end position="494"/>
    </location>
</feature>
<feature type="compositionally biased region" description="Basic residues" evidence="1">
    <location>
        <begin position="393"/>
        <end position="405"/>
    </location>
</feature>
<dbReference type="InterPro" id="IPR001005">
    <property type="entry name" value="SANT/Myb"/>
</dbReference>
<feature type="compositionally biased region" description="Acidic residues" evidence="1">
    <location>
        <begin position="101"/>
        <end position="111"/>
    </location>
</feature>
<comment type="caution">
    <text evidence="3">The sequence shown here is derived from an EMBL/GenBank/DDBJ whole genome shotgun (WGS) entry which is preliminary data.</text>
</comment>
<dbReference type="CDD" id="cd00167">
    <property type="entry name" value="SANT"/>
    <property type="match status" value="1"/>
</dbReference>
<feature type="compositionally biased region" description="Low complexity" evidence="1">
    <location>
        <begin position="933"/>
        <end position="952"/>
    </location>
</feature>
<dbReference type="EMBL" id="LODT01000011">
    <property type="protein sequence ID" value="KYR01205.1"/>
    <property type="molecule type" value="Genomic_DNA"/>
</dbReference>
<feature type="region of interest" description="Disordered" evidence="1">
    <location>
        <begin position="293"/>
        <end position="494"/>
    </location>
</feature>
<feature type="compositionally biased region" description="Polar residues" evidence="1">
    <location>
        <begin position="1333"/>
        <end position="1391"/>
    </location>
</feature>
<accession>A0A152A565</accession>
<dbReference type="SMART" id="SM00717">
    <property type="entry name" value="SANT"/>
    <property type="match status" value="1"/>
</dbReference>
<dbReference type="OrthoDB" id="21565at2759"/>
<feature type="compositionally biased region" description="Low complexity" evidence="1">
    <location>
        <begin position="371"/>
        <end position="392"/>
    </location>
</feature>
<organism evidence="3 4">
    <name type="scientific">Tieghemostelium lacteum</name>
    <name type="common">Slime mold</name>
    <name type="synonym">Dictyostelium lacteum</name>
    <dbReference type="NCBI Taxonomy" id="361077"/>
    <lineage>
        <taxon>Eukaryota</taxon>
        <taxon>Amoebozoa</taxon>
        <taxon>Evosea</taxon>
        <taxon>Eumycetozoa</taxon>
        <taxon>Dictyostelia</taxon>
        <taxon>Dictyosteliales</taxon>
        <taxon>Raperosteliaceae</taxon>
        <taxon>Tieghemostelium</taxon>
    </lineage>
</organism>
<feature type="compositionally biased region" description="Low complexity" evidence="1">
    <location>
        <begin position="45"/>
        <end position="77"/>
    </location>
</feature>
<keyword evidence="4" id="KW-1185">Reference proteome</keyword>
<feature type="compositionally biased region" description="Acidic residues" evidence="1">
    <location>
        <begin position="336"/>
        <end position="361"/>
    </location>
</feature>
<feature type="compositionally biased region" description="Low complexity" evidence="1">
    <location>
        <begin position="1312"/>
        <end position="1332"/>
    </location>
</feature>
<feature type="region of interest" description="Disordered" evidence="1">
    <location>
        <begin position="1"/>
        <end position="31"/>
    </location>
</feature>
<dbReference type="InParanoid" id="A0A152A565"/>
<evidence type="ECO:0000256" key="1">
    <source>
        <dbReference type="SAM" id="MobiDB-lite"/>
    </source>
</evidence>
<feature type="compositionally biased region" description="Acidic residues" evidence="1">
    <location>
        <begin position="19"/>
        <end position="31"/>
    </location>
</feature>
<dbReference type="PANTHER" id="PTHR46007:SF12">
    <property type="entry name" value="C2H2-TYPE DOMAIN-CONTAINING PROTEIN-RELATED"/>
    <property type="match status" value="1"/>
</dbReference>
<evidence type="ECO:0000313" key="4">
    <source>
        <dbReference type="Proteomes" id="UP000076078"/>
    </source>
</evidence>
<feature type="region of interest" description="Disordered" evidence="1">
    <location>
        <begin position="1265"/>
        <end position="1408"/>
    </location>
</feature>
<feature type="compositionally biased region" description="Low complexity" evidence="1">
    <location>
        <begin position="820"/>
        <end position="837"/>
    </location>
</feature>
<dbReference type="GO" id="GO:0003713">
    <property type="term" value="F:transcription coactivator activity"/>
    <property type="evidence" value="ECO:0007669"/>
    <property type="project" value="TreeGrafter"/>
</dbReference>
<feature type="region of interest" description="Disordered" evidence="1">
    <location>
        <begin position="783"/>
        <end position="807"/>
    </location>
</feature>
<protein>
    <submittedName>
        <fullName evidence="3">Myb domain-containing protein</fullName>
    </submittedName>
</protein>
<dbReference type="InterPro" id="IPR051647">
    <property type="entry name" value="Mediator_comp_sub12"/>
</dbReference>
<feature type="region of interest" description="Disordered" evidence="1">
    <location>
        <begin position="45"/>
        <end position="112"/>
    </location>
</feature>
<feature type="region of interest" description="Disordered" evidence="1">
    <location>
        <begin position="820"/>
        <end position="841"/>
    </location>
</feature>
<reference evidence="3 4" key="1">
    <citation type="submission" date="2015-12" db="EMBL/GenBank/DDBJ databases">
        <title>Dictyostelia acquired genes for synthesis and detection of signals that induce cell-type specialization by lateral gene transfer from prokaryotes.</title>
        <authorList>
            <person name="Gloeckner G."/>
            <person name="Schaap P."/>
        </authorList>
    </citation>
    <scope>NUCLEOTIDE SEQUENCE [LARGE SCALE GENOMIC DNA]</scope>
    <source>
        <strain evidence="3 4">TK</strain>
    </source>
</reference>
<feature type="compositionally biased region" description="Low complexity" evidence="1">
    <location>
        <begin position="1285"/>
        <end position="1299"/>
    </location>
</feature>
<dbReference type="FunCoup" id="A0A152A565">
    <property type="interactions" value="127"/>
</dbReference>
<feature type="compositionally biased region" description="Low complexity" evidence="1">
    <location>
        <begin position="660"/>
        <end position="685"/>
    </location>
</feature>
<dbReference type="Gene3D" id="1.20.58.1880">
    <property type="match status" value="1"/>
</dbReference>
<dbReference type="STRING" id="361077.A0A152A565"/>
<feature type="region of interest" description="Disordered" evidence="1">
    <location>
        <begin position="654"/>
        <end position="695"/>
    </location>
</feature>